<comment type="caution">
    <text evidence="2">The sequence shown here is derived from an EMBL/GenBank/DDBJ whole genome shotgun (WGS) entry which is preliminary data.</text>
</comment>
<dbReference type="PIRSF" id="PIRSF026166">
    <property type="entry name" value="UCP026166"/>
    <property type="match status" value="1"/>
</dbReference>
<dbReference type="Proteomes" id="UP000288227">
    <property type="component" value="Unassembled WGS sequence"/>
</dbReference>
<dbReference type="PANTHER" id="PTHR18640:SF5">
    <property type="entry name" value="SODIUM_BILE ACID COTRANSPORTER 7"/>
    <property type="match status" value="1"/>
</dbReference>
<evidence type="ECO:0000313" key="3">
    <source>
        <dbReference type="Proteomes" id="UP000288227"/>
    </source>
</evidence>
<sequence>MKIDRFVLFIIITIALAYFFPGWAVQKGDQSIEIISSIGVSLIFFFYGLKLSFEKLREGLKNWQLHLLVQSTTFLIFPLIVLLFYPLANTAEQKTLWLAIFFLAALPSTVSSSVVMVSIAKGNIPAAIFNASLSGIIGIALTPIWMGLFIKSADASFDFGSIYLKLLIEIIVPVILGIVLQPYFGKYIQKHASSLAIFDKAIILLIIYKSFAESFFTNVFDALSLPMLLLLSIIVIALFFVVYHLTGYMASRLNFSLPDRITTQFCGTKKSLVHGTVFSKILFANSASAGILLLPLMLFHALQILIVSVIATKLGQREAAKQ</sequence>
<feature type="transmembrane region" description="Helical" evidence="1">
    <location>
        <begin position="192"/>
        <end position="211"/>
    </location>
</feature>
<dbReference type="PANTHER" id="PTHR18640">
    <property type="entry name" value="SOLUTE CARRIER FAMILY 10 MEMBER 7"/>
    <property type="match status" value="1"/>
</dbReference>
<dbReference type="GO" id="GO:0005886">
    <property type="term" value="C:plasma membrane"/>
    <property type="evidence" value="ECO:0007669"/>
    <property type="project" value="TreeGrafter"/>
</dbReference>
<keyword evidence="1" id="KW-1133">Transmembrane helix</keyword>
<dbReference type="InterPro" id="IPR038770">
    <property type="entry name" value="Na+/solute_symporter_sf"/>
</dbReference>
<evidence type="ECO:0000256" key="1">
    <source>
        <dbReference type="SAM" id="Phobius"/>
    </source>
</evidence>
<feature type="transmembrane region" description="Helical" evidence="1">
    <location>
        <begin position="127"/>
        <end position="150"/>
    </location>
</feature>
<evidence type="ECO:0000313" key="2">
    <source>
        <dbReference type="EMBL" id="GCC52821.1"/>
    </source>
</evidence>
<dbReference type="Pfam" id="PF13593">
    <property type="entry name" value="SBF_like"/>
    <property type="match status" value="1"/>
</dbReference>
<dbReference type="RefSeq" id="WP_127123462.1">
    <property type="nucleotide sequence ID" value="NZ_BHXQ01000005.1"/>
</dbReference>
<dbReference type="Gene3D" id="1.20.1530.20">
    <property type="match status" value="1"/>
</dbReference>
<proteinExistence type="predicted"/>
<dbReference type="EMBL" id="BHXQ01000005">
    <property type="protein sequence ID" value="GCC52821.1"/>
    <property type="molecule type" value="Genomic_DNA"/>
</dbReference>
<dbReference type="InterPro" id="IPR016833">
    <property type="entry name" value="Put_Na-Bile_cotransptr"/>
</dbReference>
<feature type="transmembrane region" description="Helical" evidence="1">
    <location>
        <begin position="34"/>
        <end position="53"/>
    </location>
</feature>
<keyword evidence="1" id="KW-0812">Transmembrane</keyword>
<keyword evidence="3" id="KW-1185">Reference proteome</keyword>
<gene>
    <name evidence="2" type="ORF">SanaruYs_30600</name>
</gene>
<dbReference type="AlphaFoldDB" id="A0A401UD09"/>
<name>A0A401UD09_9BACT</name>
<organism evidence="2 3">
    <name type="scientific">Chryseotalea sanaruensis</name>
    <dbReference type="NCBI Taxonomy" id="2482724"/>
    <lineage>
        <taxon>Bacteria</taxon>
        <taxon>Pseudomonadati</taxon>
        <taxon>Bacteroidota</taxon>
        <taxon>Cytophagia</taxon>
        <taxon>Cytophagales</taxon>
        <taxon>Chryseotaleaceae</taxon>
        <taxon>Chryseotalea</taxon>
    </lineage>
</organism>
<keyword evidence="1" id="KW-0472">Membrane</keyword>
<feature type="transmembrane region" description="Helical" evidence="1">
    <location>
        <begin position="289"/>
        <end position="311"/>
    </location>
</feature>
<reference evidence="2 3" key="1">
    <citation type="submission" date="2018-11" db="EMBL/GenBank/DDBJ databases">
        <title>Chryseotalea sanarue gen. nov., sp., nov., a member of the family Cytophagaceae, isolated from a brackish lake in Hamamatsu Japan.</title>
        <authorList>
            <person name="Maejima Y."/>
            <person name="Iino T."/>
            <person name="Muraguchi Y."/>
            <person name="Fukuda K."/>
            <person name="Ohkuma M."/>
            <person name="Moriuchi R."/>
            <person name="Dohra H."/>
            <person name="Kimbara K."/>
            <person name="Shintani M."/>
        </authorList>
    </citation>
    <scope>NUCLEOTIDE SEQUENCE [LARGE SCALE GENOMIC DNA]</scope>
    <source>
        <strain evidence="2 3">Ys</strain>
    </source>
</reference>
<dbReference type="OrthoDB" id="9792271at2"/>
<feature type="transmembrane region" description="Helical" evidence="1">
    <location>
        <begin position="65"/>
        <end position="85"/>
    </location>
</feature>
<feature type="transmembrane region" description="Helical" evidence="1">
    <location>
        <begin position="97"/>
        <end position="120"/>
    </location>
</feature>
<accession>A0A401UD09</accession>
<protein>
    <submittedName>
        <fullName evidence="2">Bile acid:sodium symporter</fullName>
    </submittedName>
</protein>
<feature type="transmembrane region" description="Helical" evidence="1">
    <location>
        <begin position="223"/>
        <end position="245"/>
    </location>
</feature>
<feature type="transmembrane region" description="Helical" evidence="1">
    <location>
        <begin position="162"/>
        <end position="180"/>
    </location>
</feature>